<dbReference type="Proteomes" id="UP001152803">
    <property type="component" value="Unassembled WGS sequence"/>
</dbReference>
<dbReference type="GO" id="GO:0005737">
    <property type="term" value="C:cytoplasm"/>
    <property type="evidence" value="ECO:0007669"/>
    <property type="project" value="UniProtKB-SubCell"/>
</dbReference>
<evidence type="ECO:0000256" key="8">
    <source>
        <dbReference type="ARBA" id="ARBA00022833"/>
    </source>
</evidence>
<evidence type="ECO:0000256" key="10">
    <source>
        <dbReference type="ARBA" id="ARBA00023108"/>
    </source>
</evidence>
<dbReference type="PROSITE" id="PS50157">
    <property type="entry name" value="ZINC_FINGER_C2H2_2"/>
    <property type="match status" value="3"/>
</dbReference>
<dbReference type="OrthoDB" id="8197458at2759"/>
<dbReference type="InterPro" id="IPR021849">
    <property type="entry name" value="EGR_N"/>
</dbReference>
<evidence type="ECO:0000256" key="2">
    <source>
        <dbReference type="ARBA" id="ARBA00004496"/>
    </source>
</evidence>
<keyword evidence="11 16" id="KW-0238">DNA-binding</keyword>
<feature type="domain" description="C2H2-type" evidence="18">
    <location>
        <begin position="323"/>
        <end position="350"/>
    </location>
</feature>
<evidence type="ECO:0000256" key="4">
    <source>
        <dbReference type="ARBA" id="ARBA00022490"/>
    </source>
</evidence>
<dbReference type="InterPro" id="IPR013087">
    <property type="entry name" value="Znf_C2H2_type"/>
</dbReference>
<accession>A0A9Q1HTI7</accession>
<dbReference type="FunFam" id="3.30.160.60:FF:000092">
    <property type="entry name" value="Early growth response protein 3"/>
    <property type="match status" value="1"/>
</dbReference>
<keyword evidence="13 16" id="KW-0804">Transcription</keyword>
<dbReference type="Pfam" id="PF11928">
    <property type="entry name" value="DUF3446"/>
    <property type="match status" value="1"/>
</dbReference>
<keyword evidence="5 16" id="KW-0479">Metal-binding</keyword>
<evidence type="ECO:0000256" key="16">
    <source>
        <dbReference type="RuleBase" id="RU363046"/>
    </source>
</evidence>
<dbReference type="PANTHER" id="PTHR23235">
    <property type="entry name" value="KRUEPPEL-LIKE TRANSCRIPTION FACTOR"/>
    <property type="match status" value="1"/>
</dbReference>
<dbReference type="EMBL" id="JAFJMO010000012">
    <property type="protein sequence ID" value="KAJ8260720.1"/>
    <property type="molecule type" value="Genomic_DNA"/>
</dbReference>
<evidence type="ECO:0000256" key="12">
    <source>
        <dbReference type="ARBA" id="ARBA00023159"/>
    </source>
</evidence>
<reference evidence="19" key="1">
    <citation type="journal article" date="2023" name="Science">
        <title>Genome structures resolve the early diversification of teleost fishes.</title>
        <authorList>
            <person name="Parey E."/>
            <person name="Louis A."/>
            <person name="Montfort J."/>
            <person name="Bouchez O."/>
            <person name="Roques C."/>
            <person name="Iampietro C."/>
            <person name="Lluch J."/>
            <person name="Castinel A."/>
            <person name="Donnadieu C."/>
            <person name="Desvignes T."/>
            <person name="Floi Bucao C."/>
            <person name="Jouanno E."/>
            <person name="Wen M."/>
            <person name="Mejri S."/>
            <person name="Dirks R."/>
            <person name="Jansen H."/>
            <person name="Henkel C."/>
            <person name="Chen W.J."/>
            <person name="Zahm M."/>
            <person name="Cabau C."/>
            <person name="Klopp C."/>
            <person name="Thompson A.W."/>
            <person name="Robinson-Rechavi M."/>
            <person name="Braasch I."/>
            <person name="Lecointre G."/>
            <person name="Bobe J."/>
            <person name="Postlethwait J.H."/>
            <person name="Berthelot C."/>
            <person name="Roest Crollius H."/>
            <person name="Guiguen Y."/>
        </authorList>
    </citation>
    <scope>NUCLEOTIDE SEQUENCE</scope>
    <source>
        <strain evidence="19">Concon-B</strain>
    </source>
</reference>
<feature type="domain" description="C2H2-type" evidence="18">
    <location>
        <begin position="293"/>
        <end position="322"/>
    </location>
</feature>
<evidence type="ECO:0000256" key="6">
    <source>
        <dbReference type="ARBA" id="ARBA00022737"/>
    </source>
</evidence>
<keyword evidence="8 16" id="KW-0862">Zinc</keyword>
<keyword evidence="14 16" id="KW-0539">Nucleus</keyword>
<gene>
    <name evidence="19" type="ORF">COCON_G00164430</name>
</gene>
<evidence type="ECO:0000256" key="7">
    <source>
        <dbReference type="ARBA" id="ARBA00022771"/>
    </source>
</evidence>
<dbReference type="SUPFAM" id="SSF57667">
    <property type="entry name" value="beta-beta-alpha zinc fingers"/>
    <property type="match status" value="2"/>
</dbReference>
<keyword evidence="6" id="KW-0677">Repeat</keyword>
<evidence type="ECO:0000313" key="20">
    <source>
        <dbReference type="Proteomes" id="UP001152803"/>
    </source>
</evidence>
<dbReference type="InterPro" id="IPR036236">
    <property type="entry name" value="Znf_C2H2_sf"/>
</dbReference>
<keyword evidence="4" id="KW-0963">Cytoplasm</keyword>
<dbReference type="SMART" id="SM00355">
    <property type="entry name" value="ZnF_C2H2"/>
    <property type="match status" value="3"/>
</dbReference>
<evidence type="ECO:0000256" key="5">
    <source>
        <dbReference type="ARBA" id="ARBA00022723"/>
    </source>
</evidence>
<protein>
    <recommendedName>
        <fullName evidence="18">C2H2-type domain-containing protein</fullName>
    </recommendedName>
</protein>
<feature type="domain" description="C2H2-type" evidence="18">
    <location>
        <begin position="351"/>
        <end position="378"/>
    </location>
</feature>
<name>A0A9Q1HTI7_CONCO</name>
<dbReference type="GO" id="GO:0048511">
    <property type="term" value="P:rhythmic process"/>
    <property type="evidence" value="ECO:0007669"/>
    <property type="project" value="UniProtKB-KW"/>
</dbReference>
<dbReference type="GO" id="GO:0005634">
    <property type="term" value="C:nucleus"/>
    <property type="evidence" value="ECO:0007669"/>
    <property type="project" value="UniProtKB-SubCell"/>
</dbReference>
<keyword evidence="12" id="KW-0010">Activator</keyword>
<feature type="region of interest" description="Disordered" evidence="17">
    <location>
        <begin position="283"/>
        <end position="302"/>
    </location>
</feature>
<dbReference type="PROSITE" id="PS00028">
    <property type="entry name" value="ZINC_FINGER_C2H2_1"/>
    <property type="match status" value="3"/>
</dbReference>
<evidence type="ECO:0000256" key="11">
    <source>
        <dbReference type="ARBA" id="ARBA00023125"/>
    </source>
</evidence>
<dbReference type="Pfam" id="PF00096">
    <property type="entry name" value="zf-C2H2"/>
    <property type="match status" value="3"/>
</dbReference>
<evidence type="ECO:0000256" key="17">
    <source>
        <dbReference type="SAM" id="MobiDB-lite"/>
    </source>
</evidence>
<organism evidence="19 20">
    <name type="scientific">Conger conger</name>
    <name type="common">Conger eel</name>
    <name type="synonym">Muraena conger</name>
    <dbReference type="NCBI Taxonomy" id="82655"/>
    <lineage>
        <taxon>Eukaryota</taxon>
        <taxon>Metazoa</taxon>
        <taxon>Chordata</taxon>
        <taxon>Craniata</taxon>
        <taxon>Vertebrata</taxon>
        <taxon>Euteleostomi</taxon>
        <taxon>Actinopterygii</taxon>
        <taxon>Neopterygii</taxon>
        <taxon>Teleostei</taxon>
        <taxon>Anguilliformes</taxon>
        <taxon>Congridae</taxon>
        <taxon>Conger</taxon>
    </lineage>
</organism>
<dbReference type="GO" id="GO:0000978">
    <property type="term" value="F:RNA polymerase II cis-regulatory region sequence-specific DNA binding"/>
    <property type="evidence" value="ECO:0007669"/>
    <property type="project" value="TreeGrafter"/>
</dbReference>
<evidence type="ECO:0000256" key="9">
    <source>
        <dbReference type="ARBA" id="ARBA00023015"/>
    </source>
</evidence>
<keyword evidence="9 16" id="KW-0805">Transcription regulation</keyword>
<keyword evidence="7 15" id="KW-0863">Zinc-finger</keyword>
<keyword evidence="20" id="KW-1185">Reference proteome</keyword>
<evidence type="ECO:0000256" key="15">
    <source>
        <dbReference type="PROSITE-ProRule" id="PRU00042"/>
    </source>
</evidence>
<dbReference type="GO" id="GO:0008270">
    <property type="term" value="F:zinc ion binding"/>
    <property type="evidence" value="ECO:0007669"/>
    <property type="project" value="UniProtKB-KW"/>
</dbReference>
<comment type="subcellular location">
    <subcellularLocation>
        <location evidence="2">Cytoplasm</location>
    </subcellularLocation>
    <subcellularLocation>
        <location evidence="1 16">Nucleus</location>
    </subcellularLocation>
</comment>
<evidence type="ECO:0000256" key="14">
    <source>
        <dbReference type="ARBA" id="ARBA00023242"/>
    </source>
</evidence>
<evidence type="ECO:0000313" key="19">
    <source>
        <dbReference type="EMBL" id="KAJ8260720.1"/>
    </source>
</evidence>
<dbReference type="GO" id="GO:0000981">
    <property type="term" value="F:DNA-binding transcription factor activity, RNA polymerase II-specific"/>
    <property type="evidence" value="ECO:0007669"/>
    <property type="project" value="TreeGrafter"/>
</dbReference>
<evidence type="ECO:0000256" key="13">
    <source>
        <dbReference type="ARBA" id="ARBA00023163"/>
    </source>
</evidence>
<dbReference type="AlphaFoldDB" id="A0A9Q1HTI7"/>
<comment type="similarity">
    <text evidence="3 16">Belongs to the EGR C2H2-type zinc-finger protein family.</text>
</comment>
<comment type="caution">
    <text evidence="19">The sequence shown here is derived from an EMBL/GenBank/DDBJ whole genome shotgun (WGS) entry which is preliminary data.</text>
</comment>
<dbReference type="Gene3D" id="3.30.160.60">
    <property type="entry name" value="Classic Zinc Finger"/>
    <property type="match status" value="3"/>
</dbReference>
<dbReference type="PANTHER" id="PTHR23235:SF42">
    <property type="entry name" value="EARLY GROWTH RESPONSE PROTEIN 1"/>
    <property type="match status" value="1"/>
</dbReference>
<sequence length="423" mass="45249">MTGKLVERVPTTMSSLINTISDNLYPEEDSPSSNIFTSTDSISPYSQMNTDSIMDLGMGGEKGAADLQYSSGFQSVRSSQTVTYLGKFAFDTPSSSGGGLAGSGWCSDSNIISLVSAGVLGVSQSPSNITAQNSPGGGGSGGELDQVYGTALPAFSLCGDMYQDQVSFSHSPTAPAQLPYPSTEYQANAKPTVDGGLFSVIPDYTLFHHQGEVGGMDQKPFQSQDPGRVNPPPITPLETIRAFKDKQQVAPGFSAGQQQVHGPTPPQALTLRPVRLRKYPNRPCKTPVHERPHACPAASCDRRFSRSDELTRHLRIHTGHKPFQCRICMRTFSRSDHLTTHIRTHTGEKPFSCDFCPRKFARSDERRRHAKVHLKQKEKKAADTAGGVGLEVGVGVGVGVGVAGMGHSSPPSSCTSQTVTTCT</sequence>
<proteinExistence type="inferred from homology"/>
<keyword evidence="10" id="KW-0090">Biological rhythms</keyword>
<evidence type="ECO:0000256" key="3">
    <source>
        <dbReference type="ARBA" id="ARBA00005682"/>
    </source>
</evidence>
<evidence type="ECO:0000256" key="1">
    <source>
        <dbReference type="ARBA" id="ARBA00004123"/>
    </source>
</evidence>
<evidence type="ECO:0000259" key="18">
    <source>
        <dbReference type="PROSITE" id="PS50157"/>
    </source>
</evidence>